<organism evidence="1 2">
    <name type="scientific">Proteus mirabilis</name>
    <dbReference type="NCBI Taxonomy" id="584"/>
    <lineage>
        <taxon>Bacteria</taxon>
        <taxon>Pseudomonadati</taxon>
        <taxon>Pseudomonadota</taxon>
        <taxon>Gammaproteobacteria</taxon>
        <taxon>Enterobacterales</taxon>
        <taxon>Morganellaceae</taxon>
        <taxon>Proteus</taxon>
    </lineage>
</organism>
<reference evidence="1 2" key="1">
    <citation type="submission" date="2018-06" db="EMBL/GenBank/DDBJ databases">
        <authorList>
            <consortium name="Pathogen Informatics"/>
            <person name="Doyle S."/>
        </authorList>
    </citation>
    <scope>NUCLEOTIDE SEQUENCE [LARGE SCALE GENOMIC DNA]</scope>
    <source>
        <strain evidence="1 2">NCTC10975</strain>
    </source>
</reference>
<evidence type="ECO:0000313" key="2">
    <source>
        <dbReference type="Proteomes" id="UP000251485"/>
    </source>
</evidence>
<dbReference type="AlphaFoldDB" id="A0A2X2BNC7"/>
<gene>
    <name evidence="1" type="ORF">NCTC10975_01717</name>
</gene>
<proteinExistence type="predicted"/>
<dbReference type="EMBL" id="UAUE01000011">
    <property type="protein sequence ID" value="SPY96018.1"/>
    <property type="molecule type" value="Genomic_DNA"/>
</dbReference>
<dbReference type="Proteomes" id="UP000251485">
    <property type="component" value="Unassembled WGS sequence"/>
</dbReference>
<evidence type="ECO:0000313" key="1">
    <source>
        <dbReference type="EMBL" id="SPY96018.1"/>
    </source>
</evidence>
<dbReference type="RefSeq" id="WP_004250123.1">
    <property type="nucleotide sequence ID" value="NZ_ABFCQN020000052.1"/>
</dbReference>
<sequence>MDNQLIERIVAEIEKRIKKPVLLVLTPAPGYRDEIYQRISHFSTVRASIFVTTQAQQCHDLSQWCHVGDITKADEFDPHRLSAYQALFIPYFDKKLVGEIINGLMISEEGTLIHSALAKNIPIIALPYFCQPNSEINQILGLNQNEHYNLVLKQNIERLISMGITFCSINEVEDNLKKNAFDHKLKFINKTETKQPNNNRYITLKQVMSNPEKYQLSQDKLTDSAIEYLKSLKD</sequence>
<name>A0A2X2BNC7_PROMI</name>
<protein>
    <submittedName>
        <fullName evidence="1">Uncharacterized protein</fullName>
    </submittedName>
</protein>
<accession>A0A2X2BNC7</accession>